<reference evidence="2 3" key="1">
    <citation type="journal article" date="2021" name="MSphere">
        <title>Complete Genome Sequencing of Acinetobacter baumannii AC1633 and Acinetobacter nosocomialis AC1530 Unveils a Large Multidrug-Resistant Plasmid Encoding the NDM-1 and OXA-58 Carbapenemases.</title>
        <authorList>
            <person name="Alattraqchi A.G."/>
            <person name="Mohd Rani F."/>
            <person name="A. Rahman N.I."/>
            <person name="Ismail S."/>
            <person name="Cleary D.W."/>
            <person name="Clarke S.C."/>
            <person name="Yeo C.C."/>
        </authorList>
    </citation>
    <scope>NUCLEOTIDE SEQUENCE [LARGE SCALE GENOMIC DNA]</scope>
    <source>
        <strain evidence="2 3">AC1530</strain>
    </source>
</reference>
<dbReference type="Proteomes" id="UP000325778">
    <property type="component" value="Chromosome"/>
</dbReference>
<feature type="region of interest" description="Disordered" evidence="1">
    <location>
        <begin position="92"/>
        <end position="142"/>
    </location>
</feature>
<evidence type="ECO:0000313" key="3">
    <source>
        <dbReference type="Proteomes" id="UP000325778"/>
    </source>
</evidence>
<name>A0AB37CY80_ACINO</name>
<gene>
    <name evidence="2" type="ORF">GD578_13345</name>
</gene>
<evidence type="ECO:0000313" key="2">
    <source>
        <dbReference type="EMBL" id="QGA44745.1"/>
    </source>
</evidence>
<dbReference type="EMBL" id="CP045560">
    <property type="protein sequence ID" value="QGA44745.1"/>
    <property type="molecule type" value="Genomic_DNA"/>
</dbReference>
<dbReference type="RefSeq" id="WP_006582151.1">
    <property type="nucleotide sequence ID" value="NZ_CP045560.1"/>
</dbReference>
<dbReference type="AlphaFoldDB" id="A0AB37CY80"/>
<organism evidence="2 3">
    <name type="scientific">Acinetobacter nosocomialis</name>
    <dbReference type="NCBI Taxonomy" id="106654"/>
    <lineage>
        <taxon>Bacteria</taxon>
        <taxon>Pseudomonadati</taxon>
        <taxon>Pseudomonadota</taxon>
        <taxon>Gammaproteobacteria</taxon>
        <taxon>Moraxellales</taxon>
        <taxon>Moraxellaceae</taxon>
        <taxon>Acinetobacter</taxon>
        <taxon>Acinetobacter calcoaceticus/baumannii complex</taxon>
    </lineage>
</organism>
<accession>A0AB37CY80</accession>
<dbReference type="Gene3D" id="1.10.10.10">
    <property type="entry name" value="Winged helix-like DNA-binding domain superfamily/Winged helix DNA-binding domain"/>
    <property type="match status" value="1"/>
</dbReference>
<dbReference type="InterPro" id="IPR036388">
    <property type="entry name" value="WH-like_DNA-bd_sf"/>
</dbReference>
<feature type="compositionally biased region" description="Polar residues" evidence="1">
    <location>
        <begin position="100"/>
        <end position="117"/>
    </location>
</feature>
<evidence type="ECO:0000256" key="1">
    <source>
        <dbReference type="SAM" id="MobiDB-lite"/>
    </source>
</evidence>
<dbReference type="Pfam" id="PF13730">
    <property type="entry name" value="HTH_36"/>
    <property type="match status" value="1"/>
</dbReference>
<proteinExistence type="predicted"/>
<sequence length="267" mass="30316">MSIDATNWAWNAPVKTSPQRVILLSLADRAGEDHKCYPSNKRIAKDTVLNIKTVQKVVNELIELGLISDTGERKGHTKQVRVLQLIGVNSREDNKPNFGTAEQTQKRNNTKIGNDTDNGLVKDGQTNPNLEGNEPKNGIGNDPKIGIGNLPLNLLMNLSCEHDWIPEEKTLVEILKMKGQQRNLKLIFGLPDFEFQLGAFNAHYEYKEQTESSKHYAFANWITDKFEQHIKRNPDYTEIQNHQDNIPVEQPQTQFKGVAKKFKGMDQ</sequence>
<protein>
    <submittedName>
        <fullName evidence="2">Helix-turn-helix domain-containing protein</fullName>
    </submittedName>
</protein>